<evidence type="ECO:0000313" key="3">
    <source>
        <dbReference type="Proteomes" id="UP000803884"/>
    </source>
</evidence>
<accession>A0AB34KQ47</accession>
<feature type="compositionally biased region" description="Polar residues" evidence="1">
    <location>
        <begin position="1"/>
        <end position="11"/>
    </location>
</feature>
<sequence>MAPSDNKSLSSLARAKNESNPSQLGDPVSLRAETSDTKPTPDELGAKSDQSDKSLKQRAQAKLQSNPSQLGDPVSLKAETSDTEVTGDDRGARGTSKTSGKPKM</sequence>
<protein>
    <submittedName>
        <fullName evidence="2">Uncharacterized protein</fullName>
    </submittedName>
</protein>
<feature type="compositionally biased region" description="Basic and acidic residues" evidence="1">
    <location>
        <begin position="33"/>
        <end position="55"/>
    </location>
</feature>
<keyword evidence="3" id="KW-1185">Reference proteome</keyword>
<dbReference type="AlphaFoldDB" id="A0AB34KQ47"/>
<evidence type="ECO:0000313" key="2">
    <source>
        <dbReference type="EMBL" id="KAL1586873.1"/>
    </source>
</evidence>
<comment type="caution">
    <text evidence="2">The sequence shown here is derived from an EMBL/GenBank/DDBJ whole genome shotgun (WGS) entry which is preliminary data.</text>
</comment>
<dbReference type="RefSeq" id="XP_069229978.1">
    <property type="nucleotide sequence ID" value="XM_069372800.1"/>
</dbReference>
<feature type="compositionally biased region" description="Polar residues" evidence="1">
    <location>
        <begin position="95"/>
        <end position="104"/>
    </location>
</feature>
<evidence type="ECO:0000256" key="1">
    <source>
        <dbReference type="SAM" id="MobiDB-lite"/>
    </source>
</evidence>
<reference evidence="2 3" key="1">
    <citation type="journal article" date="2020" name="Microbiol. Resour. Announc.">
        <title>Draft Genome Sequence of a Cladosporium Species Isolated from the Mesophotic Ascidian Didemnum maculosum.</title>
        <authorList>
            <person name="Gioti A."/>
            <person name="Siaperas R."/>
            <person name="Nikolaivits E."/>
            <person name="Le Goff G."/>
            <person name="Ouazzani J."/>
            <person name="Kotoulas G."/>
            <person name="Topakas E."/>
        </authorList>
    </citation>
    <scope>NUCLEOTIDE SEQUENCE [LARGE SCALE GENOMIC DNA]</scope>
    <source>
        <strain evidence="2 3">TM138-S3</strain>
    </source>
</reference>
<gene>
    <name evidence="2" type="ORF">WHR41_04194</name>
</gene>
<dbReference type="Proteomes" id="UP000803884">
    <property type="component" value="Unassembled WGS sequence"/>
</dbReference>
<feature type="region of interest" description="Disordered" evidence="1">
    <location>
        <begin position="1"/>
        <end position="104"/>
    </location>
</feature>
<organism evidence="2 3">
    <name type="scientific">Cladosporium halotolerans</name>
    <dbReference type="NCBI Taxonomy" id="1052096"/>
    <lineage>
        <taxon>Eukaryota</taxon>
        <taxon>Fungi</taxon>
        <taxon>Dikarya</taxon>
        <taxon>Ascomycota</taxon>
        <taxon>Pezizomycotina</taxon>
        <taxon>Dothideomycetes</taxon>
        <taxon>Dothideomycetidae</taxon>
        <taxon>Cladosporiales</taxon>
        <taxon>Cladosporiaceae</taxon>
        <taxon>Cladosporium</taxon>
    </lineage>
</organism>
<dbReference type="EMBL" id="JAAQHG020000012">
    <property type="protein sequence ID" value="KAL1586873.1"/>
    <property type="molecule type" value="Genomic_DNA"/>
</dbReference>
<proteinExistence type="predicted"/>
<name>A0AB34KQ47_9PEZI</name>
<dbReference type="GeneID" id="96005638"/>